<keyword evidence="7" id="KW-0630">Potassium</keyword>
<feature type="transmembrane region" description="Helical" evidence="14">
    <location>
        <begin position="80"/>
        <end position="99"/>
    </location>
</feature>
<reference evidence="16" key="2">
    <citation type="submission" date="2025-09" db="UniProtKB">
        <authorList>
            <consortium name="Ensembl"/>
        </authorList>
    </citation>
    <scope>IDENTIFICATION</scope>
</reference>
<evidence type="ECO:0000256" key="9">
    <source>
        <dbReference type="ARBA" id="ARBA00023065"/>
    </source>
</evidence>
<feature type="domain" description="Potassium channel" evidence="15">
    <location>
        <begin position="76"/>
        <end position="132"/>
    </location>
</feature>
<keyword evidence="10 14" id="KW-0472">Membrane</keyword>
<dbReference type="GO" id="GO:0022841">
    <property type="term" value="F:potassium ion leak channel activity"/>
    <property type="evidence" value="ECO:0007669"/>
    <property type="project" value="TreeGrafter"/>
</dbReference>
<keyword evidence="13" id="KW-0175">Coiled coil</keyword>
<keyword evidence="9 12" id="KW-0406">Ion transport</keyword>
<evidence type="ECO:0000256" key="4">
    <source>
        <dbReference type="ARBA" id="ARBA00022538"/>
    </source>
</evidence>
<dbReference type="Pfam" id="PF07885">
    <property type="entry name" value="Ion_trans_2"/>
    <property type="match status" value="1"/>
</dbReference>
<accession>A0A3Q3XD88</accession>
<dbReference type="InterPro" id="IPR003280">
    <property type="entry name" value="2pore_dom_K_chnl"/>
</dbReference>
<evidence type="ECO:0000313" key="17">
    <source>
        <dbReference type="Proteomes" id="UP000261620"/>
    </source>
</evidence>
<keyword evidence="3 12" id="KW-0813">Transport</keyword>
<evidence type="ECO:0000256" key="3">
    <source>
        <dbReference type="ARBA" id="ARBA00022448"/>
    </source>
</evidence>
<dbReference type="GO" id="GO:0030322">
    <property type="term" value="P:stabilization of membrane potential"/>
    <property type="evidence" value="ECO:0007669"/>
    <property type="project" value="TreeGrafter"/>
</dbReference>
<evidence type="ECO:0000313" key="16">
    <source>
        <dbReference type="Ensembl" id="ENSMMOP00000026400.1"/>
    </source>
</evidence>
<dbReference type="InterPro" id="IPR003092">
    <property type="entry name" value="2pore_dom_K_chnl_TASK"/>
</dbReference>
<dbReference type="GO" id="GO:0005886">
    <property type="term" value="C:plasma membrane"/>
    <property type="evidence" value="ECO:0007669"/>
    <property type="project" value="TreeGrafter"/>
</dbReference>
<keyword evidence="17" id="KW-1185">Reference proteome</keyword>
<keyword evidence="8 14" id="KW-1133">Transmembrane helix</keyword>
<proteinExistence type="inferred from homology"/>
<dbReference type="PRINTS" id="PR01333">
    <property type="entry name" value="2POREKCHANEL"/>
</dbReference>
<feature type="coiled-coil region" evidence="13">
    <location>
        <begin position="31"/>
        <end position="58"/>
    </location>
</feature>
<dbReference type="Gene3D" id="1.10.287.70">
    <property type="match status" value="1"/>
</dbReference>
<dbReference type="STRING" id="94237.ENSMMOP00000026400"/>
<evidence type="ECO:0000256" key="5">
    <source>
        <dbReference type="ARBA" id="ARBA00022692"/>
    </source>
</evidence>
<feature type="transmembrane region" description="Helical" evidence="14">
    <location>
        <begin position="6"/>
        <end position="29"/>
    </location>
</feature>
<dbReference type="PANTHER" id="PTHR11003">
    <property type="entry name" value="POTASSIUM CHANNEL, SUBFAMILY K"/>
    <property type="match status" value="1"/>
</dbReference>
<evidence type="ECO:0000256" key="7">
    <source>
        <dbReference type="ARBA" id="ARBA00022958"/>
    </source>
</evidence>
<comment type="subcellular location">
    <subcellularLocation>
        <location evidence="1">Membrane</location>
        <topology evidence="1">Multi-pass membrane protein</topology>
    </subcellularLocation>
</comment>
<dbReference type="Proteomes" id="UP000261620">
    <property type="component" value="Unplaced"/>
</dbReference>
<dbReference type="Ensembl" id="ENSMMOT00000026845.1">
    <property type="protein sequence ID" value="ENSMMOP00000026400.1"/>
    <property type="gene ID" value="ENSMMOG00000020000.1"/>
</dbReference>
<keyword evidence="5 12" id="KW-0812">Transmembrane</keyword>
<evidence type="ECO:0000256" key="13">
    <source>
        <dbReference type="SAM" id="Coils"/>
    </source>
</evidence>
<dbReference type="GO" id="GO:0015271">
    <property type="term" value="F:outward rectifier potassium channel activity"/>
    <property type="evidence" value="ECO:0007669"/>
    <property type="project" value="TreeGrafter"/>
</dbReference>
<protein>
    <recommendedName>
        <fullName evidence="15">Potassium channel domain-containing protein</fullName>
    </recommendedName>
</protein>
<feature type="transmembrane region" description="Helical" evidence="14">
    <location>
        <begin position="111"/>
        <end position="129"/>
    </location>
</feature>
<dbReference type="OMA" id="PMEGGTS"/>
<keyword evidence="4" id="KW-0633">Potassium transport</keyword>
<evidence type="ECO:0000256" key="11">
    <source>
        <dbReference type="ARBA" id="ARBA00023303"/>
    </source>
</evidence>
<dbReference type="PANTHER" id="PTHR11003:SF18">
    <property type="entry name" value="POTASSIUM CHANNEL SUBFAMILY K MEMBER 15"/>
    <property type="match status" value="1"/>
</dbReference>
<dbReference type="PRINTS" id="PR01095">
    <property type="entry name" value="TASKCHANNEL"/>
</dbReference>
<keyword evidence="6" id="KW-0631">Potassium channel</keyword>
<evidence type="ECO:0000256" key="8">
    <source>
        <dbReference type="ARBA" id="ARBA00022989"/>
    </source>
</evidence>
<sequence length="302" mass="33199">MNAHNIRTLCLILSTVLYLLVGAAVFEALESDGESTEKRALEQKLSELKRRYGFDEDDYREVERVALQAGPHRAGQRWKFAGSFYFTITVISTIGYGHAAPCTDAGKDFCMVYAALGIPLTLVMFQSLGERMNTFVRYLLHRAKQGLGFKKTEVSLGNMVLVGLLSCMSTLCVGAAAFSHFEDWNGHNLSLPMEVGTSCMNLLSSPLKEHRHVLTENSSLSEPSRLMTLLSCMCCGPDRSESPCPPHRNEAGGHRNPVFYNSISYMVDQASCSSCAASLQVSASSSALCLGKNKPYTRRKSL</sequence>
<evidence type="ECO:0000256" key="12">
    <source>
        <dbReference type="RuleBase" id="RU003857"/>
    </source>
</evidence>
<dbReference type="AlphaFoldDB" id="A0A3Q3XD88"/>
<comment type="similarity">
    <text evidence="2 12">Belongs to the two pore domain potassium channel (TC 1.A.1.8) family.</text>
</comment>
<keyword evidence="11 12" id="KW-0407">Ion channel</keyword>
<evidence type="ECO:0000256" key="14">
    <source>
        <dbReference type="SAM" id="Phobius"/>
    </source>
</evidence>
<evidence type="ECO:0000256" key="2">
    <source>
        <dbReference type="ARBA" id="ARBA00006666"/>
    </source>
</evidence>
<dbReference type="SUPFAM" id="SSF81324">
    <property type="entry name" value="Voltage-gated potassium channels"/>
    <property type="match status" value="1"/>
</dbReference>
<organism evidence="16 17">
    <name type="scientific">Mola mola</name>
    <name type="common">Ocean sunfish</name>
    <name type="synonym">Tetraodon mola</name>
    <dbReference type="NCBI Taxonomy" id="94237"/>
    <lineage>
        <taxon>Eukaryota</taxon>
        <taxon>Metazoa</taxon>
        <taxon>Chordata</taxon>
        <taxon>Craniata</taxon>
        <taxon>Vertebrata</taxon>
        <taxon>Euteleostomi</taxon>
        <taxon>Actinopterygii</taxon>
        <taxon>Neopterygii</taxon>
        <taxon>Teleostei</taxon>
        <taxon>Neoteleostei</taxon>
        <taxon>Acanthomorphata</taxon>
        <taxon>Eupercaria</taxon>
        <taxon>Tetraodontiformes</taxon>
        <taxon>Molidae</taxon>
        <taxon>Mola</taxon>
    </lineage>
</organism>
<name>A0A3Q3XD88_MOLML</name>
<evidence type="ECO:0000256" key="6">
    <source>
        <dbReference type="ARBA" id="ARBA00022826"/>
    </source>
</evidence>
<dbReference type="InterPro" id="IPR013099">
    <property type="entry name" value="K_chnl_dom"/>
</dbReference>
<evidence type="ECO:0000256" key="10">
    <source>
        <dbReference type="ARBA" id="ARBA00023136"/>
    </source>
</evidence>
<feature type="transmembrane region" description="Helical" evidence="14">
    <location>
        <begin position="159"/>
        <end position="181"/>
    </location>
</feature>
<reference evidence="16" key="1">
    <citation type="submission" date="2025-08" db="UniProtKB">
        <authorList>
            <consortium name="Ensembl"/>
        </authorList>
    </citation>
    <scope>IDENTIFICATION</scope>
</reference>
<evidence type="ECO:0000259" key="15">
    <source>
        <dbReference type="Pfam" id="PF07885"/>
    </source>
</evidence>
<evidence type="ECO:0000256" key="1">
    <source>
        <dbReference type="ARBA" id="ARBA00004141"/>
    </source>
</evidence>